<name>A0AAE7E7K0_9BACT</name>
<dbReference type="KEGG" id="adz:ADFLV_1426"/>
<dbReference type="Proteomes" id="UP000503313">
    <property type="component" value="Chromosome"/>
</dbReference>
<proteinExistence type="predicted"/>
<evidence type="ECO:0000313" key="2">
    <source>
        <dbReference type="Proteomes" id="UP000503313"/>
    </source>
</evidence>
<evidence type="ECO:0000313" key="1">
    <source>
        <dbReference type="EMBL" id="QKF77453.1"/>
    </source>
</evidence>
<reference evidence="1 2" key="1">
    <citation type="submission" date="2020-05" db="EMBL/GenBank/DDBJ databases">
        <title>Complete genome sequencing of Campylobacter and Arcobacter type strains.</title>
        <authorList>
            <person name="Miller W.G."/>
            <person name="Yee E."/>
        </authorList>
    </citation>
    <scope>NUCLEOTIDE SEQUENCE [LARGE SCALE GENOMIC DNA]</scope>
    <source>
        <strain evidence="1 2">LMG 25694</strain>
    </source>
</reference>
<sequence>MNWILFHQILKKNCNFYECPSCKKNIRTGHLFNFSVISTPFKNDDFEKYKLDIQRVSSMLKKFAFFSSVEDDLKFVNEKIAEVENSNLSTTDKALQIKILRDTIETLREIQ</sequence>
<organism evidence="1 2">
    <name type="scientific">Arcobacter defluvii</name>
    <dbReference type="NCBI Taxonomy" id="873191"/>
    <lineage>
        <taxon>Bacteria</taxon>
        <taxon>Pseudomonadati</taxon>
        <taxon>Campylobacterota</taxon>
        <taxon>Epsilonproteobacteria</taxon>
        <taxon>Campylobacterales</taxon>
        <taxon>Arcobacteraceae</taxon>
        <taxon>Arcobacter</taxon>
    </lineage>
</organism>
<dbReference type="AlphaFoldDB" id="A0AAE7E7K0"/>
<dbReference type="EMBL" id="CP053835">
    <property type="protein sequence ID" value="QKF77453.1"/>
    <property type="molecule type" value="Genomic_DNA"/>
</dbReference>
<keyword evidence="2" id="KW-1185">Reference proteome</keyword>
<gene>
    <name evidence="1" type="ORF">ADFLV_1426</name>
</gene>
<dbReference type="RefSeq" id="WP_164968524.1">
    <property type="nucleotide sequence ID" value="NZ_CP053835.1"/>
</dbReference>
<accession>A0AAE7E7K0</accession>
<protein>
    <submittedName>
        <fullName evidence="1">Uncharacterized protein</fullName>
    </submittedName>
</protein>